<comment type="caution">
    <text evidence="2">The sequence shown here is derived from an EMBL/GenBank/DDBJ whole genome shotgun (WGS) entry which is preliminary data.</text>
</comment>
<feature type="non-terminal residue" evidence="2">
    <location>
        <position position="1"/>
    </location>
</feature>
<dbReference type="Proteomes" id="UP000708208">
    <property type="component" value="Unassembled WGS sequence"/>
</dbReference>
<feature type="compositionally biased region" description="Basic and acidic residues" evidence="1">
    <location>
        <begin position="85"/>
        <end position="104"/>
    </location>
</feature>
<protein>
    <submittedName>
        <fullName evidence="2">Uncharacterized protein</fullName>
    </submittedName>
</protein>
<evidence type="ECO:0000313" key="2">
    <source>
        <dbReference type="EMBL" id="CAG7726374.1"/>
    </source>
</evidence>
<dbReference type="OrthoDB" id="10256122at2759"/>
<dbReference type="AlphaFoldDB" id="A0A8J2JW09"/>
<dbReference type="EMBL" id="CAJVCH010134637">
    <property type="protein sequence ID" value="CAG7726374.1"/>
    <property type="molecule type" value="Genomic_DNA"/>
</dbReference>
<proteinExistence type="predicted"/>
<reference evidence="2" key="1">
    <citation type="submission" date="2021-06" db="EMBL/GenBank/DDBJ databases">
        <authorList>
            <person name="Hodson N. C."/>
            <person name="Mongue J. A."/>
            <person name="Jaron S. K."/>
        </authorList>
    </citation>
    <scope>NUCLEOTIDE SEQUENCE</scope>
</reference>
<feature type="region of interest" description="Disordered" evidence="1">
    <location>
        <begin position="82"/>
        <end position="104"/>
    </location>
</feature>
<name>A0A8J2JW09_9HEXA</name>
<gene>
    <name evidence="2" type="ORF">AFUS01_LOCUS15289</name>
</gene>
<accession>A0A8J2JW09</accession>
<sequence length="104" mass="11949">CGGMWFFFVEKIMKAVKIKDQYGPVMRIVERQKLFVTAQRGFACRIQTQMQPGSMDSEAGIFSMTYDLSGTRLITTQLKLTRPLKSTESEGEQHLREGHDNEKE</sequence>
<evidence type="ECO:0000256" key="1">
    <source>
        <dbReference type="SAM" id="MobiDB-lite"/>
    </source>
</evidence>
<keyword evidence="3" id="KW-1185">Reference proteome</keyword>
<evidence type="ECO:0000313" key="3">
    <source>
        <dbReference type="Proteomes" id="UP000708208"/>
    </source>
</evidence>
<organism evidence="2 3">
    <name type="scientific">Allacma fusca</name>
    <dbReference type="NCBI Taxonomy" id="39272"/>
    <lineage>
        <taxon>Eukaryota</taxon>
        <taxon>Metazoa</taxon>
        <taxon>Ecdysozoa</taxon>
        <taxon>Arthropoda</taxon>
        <taxon>Hexapoda</taxon>
        <taxon>Collembola</taxon>
        <taxon>Symphypleona</taxon>
        <taxon>Sminthuridae</taxon>
        <taxon>Allacma</taxon>
    </lineage>
</organism>